<dbReference type="Gene3D" id="1.20.1250.20">
    <property type="entry name" value="MFS general substrate transporter like domains"/>
    <property type="match status" value="1"/>
</dbReference>
<organism evidence="11 12">
    <name type="scientific">Streptomyces sporangiiformans</name>
    <dbReference type="NCBI Taxonomy" id="2315329"/>
    <lineage>
        <taxon>Bacteria</taxon>
        <taxon>Bacillati</taxon>
        <taxon>Actinomycetota</taxon>
        <taxon>Actinomycetes</taxon>
        <taxon>Kitasatosporales</taxon>
        <taxon>Streptomycetaceae</taxon>
        <taxon>Streptomyces</taxon>
    </lineage>
</organism>
<dbReference type="InterPro" id="IPR011701">
    <property type="entry name" value="MFS"/>
</dbReference>
<dbReference type="EMBL" id="VCHX02000020">
    <property type="protein sequence ID" value="TPQ24082.1"/>
    <property type="molecule type" value="Genomic_DNA"/>
</dbReference>
<accession>A0A505DSZ9</accession>
<feature type="transmembrane region" description="Helical" evidence="9">
    <location>
        <begin position="329"/>
        <end position="352"/>
    </location>
</feature>
<evidence type="ECO:0000313" key="12">
    <source>
        <dbReference type="Proteomes" id="UP000317378"/>
    </source>
</evidence>
<evidence type="ECO:0000256" key="8">
    <source>
        <dbReference type="SAM" id="MobiDB-lite"/>
    </source>
</evidence>
<feature type="transmembrane region" description="Helical" evidence="9">
    <location>
        <begin position="138"/>
        <end position="160"/>
    </location>
</feature>
<dbReference type="GO" id="GO:0046677">
    <property type="term" value="P:response to antibiotic"/>
    <property type="evidence" value="ECO:0007669"/>
    <property type="project" value="UniProtKB-KW"/>
</dbReference>
<feature type="domain" description="Major facilitator superfamily (MFS) profile" evidence="10">
    <location>
        <begin position="14"/>
        <end position="456"/>
    </location>
</feature>
<dbReference type="AlphaFoldDB" id="A0A505DSZ9"/>
<dbReference type="PROSITE" id="PS50850">
    <property type="entry name" value="MFS"/>
    <property type="match status" value="1"/>
</dbReference>
<dbReference type="SUPFAM" id="SSF103473">
    <property type="entry name" value="MFS general substrate transporter"/>
    <property type="match status" value="1"/>
</dbReference>
<feature type="transmembrane region" description="Helical" evidence="9">
    <location>
        <begin position="105"/>
        <end position="126"/>
    </location>
</feature>
<feature type="transmembrane region" description="Helical" evidence="9">
    <location>
        <begin position="50"/>
        <end position="68"/>
    </location>
</feature>
<feature type="region of interest" description="Disordered" evidence="8">
    <location>
        <begin position="464"/>
        <end position="492"/>
    </location>
</feature>
<keyword evidence="3" id="KW-1003">Cell membrane</keyword>
<evidence type="ECO:0000256" key="3">
    <source>
        <dbReference type="ARBA" id="ARBA00022475"/>
    </source>
</evidence>
<feature type="transmembrane region" description="Helical" evidence="9">
    <location>
        <begin position="404"/>
        <end position="421"/>
    </location>
</feature>
<evidence type="ECO:0000313" key="11">
    <source>
        <dbReference type="EMBL" id="TPQ24082.1"/>
    </source>
</evidence>
<proteinExistence type="predicted"/>
<reference evidence="11 12" key="1">
    <citation type="submission" date="2019-06" db="EMBL/GenBank/DDBJ databases">
        <title>Streptomyces sporangiiformans sp. nov., a novel actinomycete isolated from soil in Mount Song.</title>
        <authorList>
            <person name="Han L."/>
        </authorList>
    </citation>
    <scope>NUCLEOTIDE SEQUENCE [LARGE SCALE GENOMIC DNA]</scope>
    <source>
        <strain evidence="11 12">NEAU-SSA 1</strain>
    </source>
</reference>
<keyword evidence="12" id="KW-1185">Reference proteome</keyword>
<comment type="caution">
    <text evidence="11">The sequence shown here is derived from an EMBL/GenBank/DDBJ whole genome shotgun (WGS) entry which is preliminary data.</text>
</comment>
<evidence type="ECO:0000256" key="2">
    <source>
        <dbReference type="ARBA" id="ARBA00022448"/>
    </source>
</evidence>
<feature type="transmembrane region" description="Helical" evidence="9">
    <location>
        <begin position="80"/>
        <end position="99"/>
    </location>
</feature>
<feature type="transmembrane region" description="Helical" evidence="9">
    <location>
        <begin position="166"/>
        <end position="186"/>
    </location>
</feature>
<protein>
    <submittedName>
        <fullName evidence="11">Multidrug efflux MFS transporter</fullName>
    </submittedName>
</protein>
<evidence type="ECO:0000256" key="6">
    <source>
        <dbReference type="ARBA" id="ARBA00023136"/>
    </source>
</evidence>
<feature type="transmembrane region" description="Helical" evidence="9">
    <location>
        <begin position="433"/>
        <end position="452"/>
    </location>
</feature>
<dbReference type="InterPro" id="IPR020846">
    <property type="entry name" value="MFS_dom"/>
</dbReference>
<dbReference type="RefSeq" id="WP_119098366.1">
    <property type="nucleotide sequence ID" value="NZ_QXMJ01000020.1"/>
</dbReference>
<feature type="transmembrane region" description="Helical" evidence="9">
    <location>
        <begin position="270"/>
        <end position="292"/>
    </location>
</feature>
<evidence type="ECO:0000256" key="7">
    <source>
        <dbReference type="ARBA" id="ARBA00023251"/>
    </source>
</evidence>
<dbReference type="PANTHER" id="PTHR42718">
    <property type="entry name" value="MAJOR FACILITATOR SUPERFAMILY MULTIDRUG TRANSPORTER MFSC"/>
    <property type="match status" value="1"/>
</dbReference>
<feature type="transmembrane region" description="Helical" evidence="9">
    <location>
        <begin position="358"/>
        <end position="383"/>
    </location>
</feature>
<dbReference type="Pfam" id="PF07690">
    <property type="entry name" value="MFS_1"/>
    <property type="match status" value="2"/>
</dbReference>
<name>A0A505DSZ9_9ACTN</name>
<evidence type="ECO:0000256" key="4">
    <source>
        <dbReference type="ARBA" id="ARBA00022692"/>
    </source>
</evidence>
<dbReference type="InterPro" id="IPR036259">
    <property type="entry name" value="MFS_trans_sf"/>
</dbReference>
<feature type="transmembrane region" description="Helical" evidence="9">
    <location>
        <begin position="230"/>
        <end position="250"/>
    </location>
</feature>
<evidence type="ECO:0000256" key="1">
    <source>
        <dbReference type="ARBA" id="ARBA00004651"/>
    </source>
</evidence>
<dbReference type="Proteomes" id="UP000317378">
    <property type="component" value="Unassembled WGS sequence"/>
</dbReference>
<sequence>MNAGGGPKGDGRGPTLLVAGAFFMENLDGTIISTAAPDIAASFGVRPVDISITMTAYLVALAVFIPVSGWAADRYGARRVFAWAIAVFTVASALCAAATGLPELVVMRVLQGIGGAMMVPVGRLVVLRGTRKTDLLRAIAYLTWPGLLAPVAAPALGGLFTTYASWRWIFLVNVPLGVVALLLALRMVPDLREPERPALDRTGFLLGGAGLAAAVYGLELFGGPPRSWGTAAAWLAGGLLMCAVTVFHFLRVRRPLLDPTTMRVHTFRVANVGGALFRAAISAVPLLLPLMFQGAFGWSAATAGLVLIAVFAGNVAVKPVTTPLLRRFGFRTVLLVNGAATAVTFLLCAALGPRTPMAVVLGVLFVSGVCRSVSLSAYASLGFADIEPDRTSGANALSSTIQQLAAGLGVAFGALALRAAGPLAPHLGLEGPTAAYRVAFALLALLPLGCMVEAARLRRDAGAVVTGRAPPGPTGGTTGRPGGRPREHQAQQRCGIALFGPVRDDPKELVDAPDSGQ</sequence>
<dbReference type="OrthoDB" id="9812221at2"/>
<feature type="transmembrane region" description="Helical" evidence="9">
    <location>
        <begin position="298"/>
        <end position="317"/>
    </location>
</feature>
<keyword evidence="5 9" id="KW-1133">Transmembrane helix</keyword>
<dbReference type="PANTHER" id="PTHR42718:SF46">
    <property type="entry name" value="BLR6921 PROTEIN"/>
    <property type="match status" value="1"/>
</dbReference>
<evidence type="ECO:0000259" key="10">
    <source>
        <dbReference type="PROSITE" id="PS50850"/>
    </source>
</evidence>
<dbReference type="GO" id="GO:0022857">
    <property type="term" value="F:transmembrane transporter activity"/>
    <property type="evidence" value="ECO:0007669"/>
    <property type="project" value="InterPro"/>
</dbReference>
<keyword evidence="2" id="KW-0813">Transport</keyword>
<feature type="transmembrane region" description="Helical" evidence="9">
    <location>
        <begin position="198"/>
        <end position="218"/>
    </location>
</feature>
<dbReference type="GO" id="GO:0005886">
    <property type="term" value="C:plasma membrane"/>
    <property type="evidence" value="ECO:0007669"/>
    <property type="project" value="UniProtKB-SubCell"/>
</dbReference>
<comment type="subcellular location">
    <subcellularLocation>
        <location evidence="1">Cell membrane</location>
        <topology evidence="1">Multi-pass membrane protein</topology>
    </subcellularLocation>
</comment>
<keyword evidence="4 9" id="KW-0812">Transmembrane</keyword>
<evidence type="ECO:0000256" key="9">
    <source>
        <dbReference type="SAM" id="Phobius"/>
    </source>
</evidence>
<keyword evidence="6 9" id="KW-0472">Membrane</keyword>
<keyword evidence="7" id="KW-0046">Antibiotic resistance</keyword>
<dbReference type="Gene3D" id="1.20.1720.10">
    <property type="entry name" value="Multidrug resistance protein D"/>
    <property type="match status" value="1"/>
</dbReference>
<evidence type="ECO:0000256" key="5">
    <source>
        <dbReference type="ARBA" id="ARBA00022989"/>
    </source>
</evidence>
<gene>
    <name evidence="11" type="ORF">FGD71_000605</name>
</gene>